<reference evidence="3" key="1">
    <citation type="submission" date="2022-11" db="UniProtKB">
        <authorList>
            <consortium name="WormBaseParasite"/>
        </authorList>
    </citation>
    <scope>IDENTIFICATION</scope>
</reference>
<dbReference type="GO" id="GO:0005112">
    <property type="term" value="F:Notch binding"/>
    <property type="evidence" value="ECO:0007669"/>
    <property type="project" value="TreeGrafter"/>
</dbReference>
<keyword evidence="1" id="KW-0732">Signal</keyword>
<dbReference type="InterPro" id="IPR053124">
    <property type="entry name" value="Notch_signaling_modulators"/>
</dbReference>
<proteinExistence type="predicted"/>
<feature type="chain" id="PRO_5036696765" evidence="1">
    <location>
        <begin position="19"/>
        <end position="174"/>
    </location>
</feature>
<sequence length="174" mass="19535">MMKTVYFILLLFYENCHGRPQIDKLIKVESYCIDERDQYLIQCPGISLQEMPDLNPSNIKFCGNYERLCDGDTEAEVARYQPPITTTMAPTTRIANIPIVISEHGALGVLNNPAQKVLLTQDIIKTCTPDCTAPQCSKECKCANTHIAVESKCNPPPSSDMIYLDKLECKDDWG</sequence>
<accession>A0A914EEE5</accession>
<evidence type="ECO:0000313" key="2">
    <source>
        <dbReference type="Proteomes" id="UP000887540"/>
    </source>
</evidence>
<protein>
    <submittedName>
        <fullName evidence="3">Uncharacterized protein</fullName>
    </submittedName>
</protein>
<name>A0A914EEE5_9BILA</name>
<keyword evidence="2" id="KW-1185">Reference proteome</keyword>
<evidence type="ECO:0000256" key="1">
    <source>
        <dbReference type="SAM" id="SignalP"/>
    </source>
</evidence>
<dbReference type="GO" id="GO:0045747">
    <property type="term" value="P:positive regulation of Notch signaling pathway"/>
    <property type="evidence" value="ECO:0007669"/>
    <property type="project" value="TreeGrafter"/>
</dbReference>
<organism evidence="2 3">
    <name type="scientific">Acrobeloides nanus</name>
    <dbReference type="NCBI Taxonomy" id="290746"/>
    <lineage>
        <taxon>Eukaryota</taxon>
        <taxon>Metazoa</taxon>
        <taxon>Ecdysozoa</taxon>
        <taxon>Nematoda</taxon>
        <taxon>Chromadorea</taxon>
        <taxon>Rhabditida</taxon>
        <taxon>Tylenchina</taxon>
        <taxon>Cephalobomorpha</taxon>
        <taxon>Cephaloboidea</taxon>
        <taxon>Cephalobidae</taxon>
        <taxon>Acrobeloides</taxon>
    </lineage>
</organism>
<dbReference type="PANTHER" id="PTHR35015:SF1">
    <property type="entry name" value="NOTCH LIGAND OSM-11"/>
    <property type="match status" value="1"/>
</dbReference>
<dbReference type="AlphaFoldDB" id="A0A914EEE5"/>
<dbReference type="WBParaSite" id="ACRNAN_scaffold7719.g12194.t3">
    <property type="protein sequence ID" value="ACRNAN_scaffold7719.g12194.t3"/>
    <property type="gene ID" value="ACRNAN_scaffold7719.g12194"/>
</dbReference>
<dbReference type="GO" id="GO:0005615">
    <property type="term" value="C:extracellular space"/>
    <property type="evidence" value="ECO:0007669"/>
    <property type="project" value="TreeGrafter"/>
</dbReference>
<dbReference type="Proteomes" id="UP000887540">
    <property type="component" value="Unplaced"/>
</dbReference>
<dbReference type="PANTHER" id="PTHR35015">
    <property type="entry name" value="PROTEIN CBR-OSM-7-RELATED"/>
    <property type="match status" value="1"/>
</dbReference>
<evidence type="ECO:0000313" key="3">
    <source>
        <dbReference type="WBParaSite" id="ACRNAN_scaffold7719.g12194.t3"/>
    </source>
</evidence>
<feature type="signal peptide" evidence="1">
    <location>
        <begin position="1"/>
        <end position="18"/>
    </location>
</feature>